<reference evidence="2 3" key="1">
    <citation type="submission" date="2021-03" db="EMBL/GenBank/DDBJ databases">
        <title>Sequencing the genomes of 1000 actinobacteria strains.</title>
        <authorList>
            <person name="Klenk H.-P."/>
        </authorList>
    </citation>
    <scope>NUCLEOTIDE SEQUENCE [LARGE SCALE GENOMIC DNA]</scope>
    <source>
        <strain evidence="2 3">DSM 40843</strain>
    </source>
</reference>
<dbReference type="Proteomes" id="UP001519311">
    <property type="component" value="Unassembled WGS sequence"/>
</dbReference>
<feature type="region of interest" description="Disordered" evidence="1">
    <location>
        <begin position="137"/>
        <end position="158"/>
    </location>
</feature>
<proteinExistence type="predicted"/>
<feature type="compositionally biased region" description="Low complexity" evidence="1">
    <location>
        <begin position="147"/>
        <end position="158"/>
    </location>
</feature>
<dbReference type="EMBL" id="JAGINS010000001">
    <property type="protein sequence ID" value="MBP2361078.1"/>
    <property type="molecule type" value="Genomic_DNA"/>
</dbReference>
<sequence>MRRANTGLAAAASLLAGAVGCGEGERGHAKEAWEKSVPPERLCGGALSAEAGKGLKAITESTRFEASNEKYTVAAAAEEVMGIVSALIPEPSGNKGDLCRIYTPVGTTGYELPSPGVCPVMPGGRTAIFPQGSPGWIMGKGQPHTTRSSSSSPAAARS</sequence>
<name>A0ABS4VAY0_9ACTN</name>
<evidence type="ECO:0000313" key="2">
    <source>
        <dbReference type="EMBL" id="MBP2361078.1"/>
    </source>
</evidence>
<evidence type="ECO:0000313" key="3">
    <source>
        <dbReference type="Proteomes" id="UP001519311"/>
    </source>
</evidence>
<keyword evidence="3" id="KW-1185">Reference proteome</keyword>
<dbReference type="RefSeq" id="WP_057573637.1">
    <property type="nucleotide sequence ID" value="NZ_BMWJ01000003.1"/>
</dbReference>
<protein>
    <recommendedName>
        <fullName evidence="4">Lipoprotein</fullName>
    </recommendedName>
</protein>
<evidence type="ECO:0008006" key="4">
    <source>
        <dbReference type="Google" id="ProtNLM"/>
    </source>
</evidence>
<evidence type="ECO:0000256" key="1">
    <source>
        <dbReference type="SAM" id="MobiDB-lite"/>
    </source>
</evidence>
<dbReference type="PROSITE" id="PS51257">
    <property type="entry name" value="PROKAR_LIPOPROTEIN"/>
    <property type="match status" value="1"/>
</dbReference>
<accession>A0ABS4VAY0</accession>
<comment type="caution">
    <text evidence="2">The sequence shown here is derived from an EMBL/GenBank/DDBJ whole genome shotgun (WGS) entry which is preliminary data.</text>
</comment>
<gene>
    <name evidence="2" type="ORF">JOF59_003478</name>
</gene>
<organism evidence="2 3">
    <name type="scientific">Streptomyces clavifer</name>
    <dbReference type="NCBI Taxonomy" id="68188"/>
    <lineage>
        <taxon>Bacteria</taxon>
        <taxon>Bacillati</taxon>
        <taxon>Actinomycetota</taxon>
        <taxon>Actinomycetes</taxon>
        <taxon>Kitasatosporales</taxon>
        <taxon>Streptomycetaceae</taxon>
        <taxon>Streptomyces</taxon>
    </lineage>
</organism>